<feature type="transmembrane region" description="Helical" evidence="1">
    <location>
        <begin position="30"/>
        <end position="53"/>
    </location>
</feature>
<organism evidence="2 3">
    <name type="scientific">Paramecium sonneborni</name>
    <dbReference type="NCBI Taxonomy" id="65129"/>
    <lineage>
        <taxon>Eukaryota</taxon>
        <taxon>Sar</taxon>
        <taxon>Alveolata</taxon>
        <taxon>Ciliophora</taxon>
        <taxon>Intramacronucleata</taxon>
        <taxon>Oligohymenophorea</taxon>
        <taxon>Peniculida</taxon>
        <taxon>Parameciidae</taxon>
        <taxon>Paramecium</taxon>
    </lineage>
</organism>
<dbReference type="EMBL" id="CAJJDN010000018">
    <property type="protein sequence ID" value="CAD8063722.1"/>
    <property type="molecule type" value="Genomic_DNA"/>
</dbReference>
<reference evidence="2" key="1">
    <citation type="submission" date="2021-01" db="EMBL/GenBank/DDBJ databases">
        <authorList>
            <consortium name="Genoscope - CEA"/>
            <person name="William W."/>
        </authorList>
    </citation>
    <scope>NUCLEOTIDE SEQUENCE</scope>
</reference>
<keyword evidence="1" id="KW-0812">Transmembrane</keyword>
<proteinExistence type="predicted"/>
<dbReference type="OrthoDB" id="10309477at2759"/>
<evidence type="ECO:0000313" key="2">
    <source>
        <dbReference type="EMBL" id="CAD8063722.1"/>
    </source>
</evidence>
<gene>
    <name evidence="2" type="ORF">PSON_ATCC_30995.1.T0180134</name>
</gene>
<comment type="caution">
    <text evidence="2">The sequence shown here is derived from an EMBL/GenBank/DDBJ whole genome shotgun (WGS) entry which is preliminary data.</text>
</comment>
<sequence>MDFTGQFRLDEDSMAINIFQTPVKGQFQGMLLFITSLSYIILPVYGGIFSRLYNKFVTKKYIFRFRSQLQFSSKHKLKIICLD</sequence>
<keyword evidence="1" id="KW-1133">Transmembrane helix</keyword>
<evidence type="ECO:0000313" key="3">
    <source>
        <dbReference type="Proteomes" id="UP000692954"/>
    </source>
</evidence>
<accession>A0A8S1LCJ7</accession>
<name>A0A8S1LCJ7_9CILI</name>
<keyword evidence="1" id="KW-0472">Membrane</keyword>
<dbReference type="AlphaFoldDB" id="A0A8S1LCJ7"/>
<evidence type="ECO:0000256" key="1">
    <source>
        <dbReference type="SAM" id="Phobius"/>
    </source>
</evidence>
<protein>
    <submittedName>
        <fullName evidence="2">Uncharacterized protein</fullName>
    </submittedName>
</protein>
<keyword evidence="3" id="KW-1185">Reference proteome</keyword>
<dbReference type="Proteomes" id="UP000692954">
    <property type="component" value="Unassembled WGS sequence"/>
</dbReference>